<dbReference type="InterPro" id="IPR029046">
    <property type="entry name" value="LolA/LolB/LppX"/>
</dbReference>
<keyword evidence="1 3" id="KW-0732">Signal</keyword>
<proteinExistence type="predicted"/>
<reference evidence="4 5" key="1">
    <citation type="submission" date="2017-11" db="EMBL/GenBank/DDBJ databases">
        <authorList>
            <person name="Han C.G."/>
        </authorList>
    </citation>
    <scope>NUCLEOTIDE SEQUENCE [LARGE SCALE GENOMIC DNA]</scope>
    <source>
        <strain evidence="4 5">HCNT1</strain>
    </source>
</reference>
<dbReference type="Pfam" id="PF09865">
    <property type="entry name" value="DUF2092"/>
    <property type="match status" value="1"/>
</dbReference>
<feature type="compositionally biased region" description="Basic residues" evidence="2">
    <location>
        <begin position="258"/>
        <end position="269"/>
    </location>
</feature>
<evidence type="ECO:0000256" key="2">
    <source>
        <dbReference type="SAM" id="MobiDB-lite"/>
    </source>
</evidence>
<comment type="caution">
    <text evidence="4">The sequence shown here is derived from an EMBL/GenBank/DDBJ whole genome shotgun (WGS) entry which is preliminary data.</text>
</comment>
<evidence type="ECO:0000313" key="4">
    <source>
        <dbReference type="EMBL" id="PKA45550.1"/>
    </source>
</evidence>
<organism evidence="4 5">
    <name type="scientific">Rhizobium sullae</name>
    <name type="common">Rhizobium hedysari</name>
    <dbReference type="NCBI Taxonomy" id="50338"/>
    <lineage>
        <taxon>Bacteria</taxon>
        <taxon>Pseudomonadati</taxon>
        <taxon>Pseudomonadota</taxon>
        <taxon>Alphaproteobacteria</taxon>
        <taxon>Hyphomicrobiales</taxon>
        <taxon>Rhizobiaceae</taxon>
        <taxon>Rhizobium/Agrobacterium group</taxon>
        <taxon>Rhizobium</taxon>
    </lineage>
</organism>
<evidence type="ECO:0000256" key="3">
    <source>
        <dbReference type="SAM" id="SignalP"/>
    </source>
</evidence>
<evidence type="ECO:0000256" key="1">
    <source>
        <dbReference type="ARBA" id="ARBA00022729"/>
    </source>
</evidence>
<dbReference type="Gene3D" id="2.50.20.10">
    <property type="entry name" value="Lipoprotein localisation LolA/LolB/LppX"/>
    <property type="match status" value="1"/>
</dbReference>
<feature type="signal peptide" evidence="3">
    <location>
        <begin position="1"/>
        <end position="23"/>
    </location>
</feature>
<evidence type="ECO:0008006" key="6">
    <source>
        <dbReference type="Google" id="ProtNLM"/>
    </source>
</evidence>
<dbReference type="SUPFAM" id="SSF89392">
    <property type="entry name" value="Prokaryotic lipoproteins and lipoprotein localization factors"/>
    <property type="match status" value="1"/>
</dbReference>
<reference evidence="4 5" key="2">
    <citation type="submission" date="2017-12" db="EMBL/GenBank/DDBJ databases">
        <title>Genome sequence of Rhizobium sullae HCNT1 isolated from Sulla coronaria nodules and featuring peculiar denitrification phenotypes.</title>
        <authorList>
            <person name="De Diego-Diaz B."/>
            <person name="Treu L."/>
            <person name="Campanaro S."/>
            <person name="Da Silva Duarte V."/>
            <person name="Basaglia M."/>
            <person name="Favaro L."/>
            <person name="Casella S."/>
            <person name="Squartini A."/>
        </authorList>
    </citation>
    <scope>NUCLEOTIDE SEQUENCE [LARGE SCALE GENOMIC DNA]</scope>
    <source>
        <strain evidence="4 5">HCNT1</strain>
    </source>
</reference>
<feature type="chain" id="PRO_5014980980" description="DUF2092 domain-containing protein" evidence="3">
    <location>
        <begin position="24"/>
        <end position="269"/>
    </location>
</feature>
<evidence type="ECO:0000313" key="5">
    <source>
        <dbReference type="Proteomes" id="UP000232164"/>
    </source>
</evidence>
<sequence>MIIGRRCAVGILALAAFAPVAHAEDDARAILRSTSDYLAKQQTFSATFNTDIEVVTTDLQKIQFASSGQVAVSRPNKVHAARTGGFADVEMIFDGKQLTIHSKDAKSFARMDVPGTIDELVVKLESDGHALPGADLLLSNVYDALNAGVVDAKHIGTGVIGGVECEHLAFRNADTDWQLWVRTGAEPIPCKYVITSKAVTGAPPNIRLSSIPGVQRQRMISRSYRLPTASRWTRRKCPISTIFRKEPANDQAHETCRPGRRSSYHPPCR</sequence>
<dbReference type="InterPro" id="IPR019207">
    <property type="entry name" value="DUF2092"/>
</dbReference>
<feature type="compositionally biased region" description="Basic and acidic residues" evidence="2">
    <location>
        <begin position="248"/>
        <end position="257"/>
    </location>
</feature>
<feature type="region of interest" description="Disordered" evidence="2">
    <location>
        <begin position="248"/>
        <end position="269"/>
    </location>
</feature>
<gene>
    <name evidence="4" type="ORF">CWR43_00505</name>
</gene>
<accession>A0A2N0DHJ7</accession>
<dbReference type="AlphaFoldDB" id="A0A2N0DHJ7"/>
<dbReference type="Proteomes" id="UP000232164">
    <property type="component" value="Unassembled WGS sequence"/>
</dbReference>
<protein>
    <recommendedName>
        <fullName evidence="6">DUF2092 domain-containing protein</fullName>
    </recommendedName>
</protein>
<name>A0A2N0DHJ7_RHISU</name>
<dbReference type="EMBL" id="PIQN01000001">
    <property type="protein sequence ID" value="PKA45550.1"/>
    <property type="molecule type" value="Genomic_DNA"/>
</dbReference>